<gene>
    <name evidence="2" type="ORF">HU739_001370</name>
</gene>
<evidence type="ECO:0000313" key="3">
    <source>
        <dbReference type="Proteomes" id="UP000631521"/>
    </source>
</evidence>
<accession>A0A9E6P0Q2</accession>
<reference evidence="2 3" key="1">
    <citation type="journal article" date="2020" name="Microorganisms">
        <title>Reliable Identification of Environmental Pseudomonas Isolates Using the rpoD Gene.</title>
        <authorList>
            <consortium name="The Broad Institute Genome Sequencing Platform"/>
            <person name="Girard L."/>
            <person name="Lood C."/>
            <person name="Rokni-Zadeh H."/>
            <person name="van Noort V."/>
            <person name="Lavigne R."/>
            <person name="De Mot R."/>
        </authorList>
    </citation>
    <scope>NUCLEOTIDE SEQUENCE [LARGE SCALE GENOMIC DNA]</scope>
    <source>
        <strain evidence="2 3">SWRI65</strain>
    </source>
</reference>
<organism evidence="2 3">
    <name type="scientific">Pseudomonas hamedanensis</name>
    <dbReference type="NCBI Taxonomy" id="2745504"/>
    <lineage>
        <taxon>Bacteria</taxon>
        <taxon>Pseudomonadati</taxon>
        <taxon>Pseudomonadota</taxon>
        <taxon>Gammaproteobacteria</taxon>
        <taxon>Pseudomonadales</taxon>
        <taxon>Pseudomonadaceae</taxon>
        <taxon>Pseudomonas</taxon>
    </lineage>
</organism>
<evidence type="ECO:0000313" key="2">
    <source>
        <dbReference type="EMBL" id="QXI17673.1"/>
    </source>
</evidence>
<evidence type="ECO:0008006" key="4">
    <source>
        <dbReference type="Google" id="ProtNLM"/>
    </source>
</evidence>
<dbReference type="EMBL" id="CP077091">
    <property type="protein sequence ID" value="QXI17673.1"/>
    <property type="molecule type" value="Genomic_DNA"/>
</dbReference>
<dbReference type="RefSeq" id="WP_186549951.1">
    <property type="nucleotide sequence ID" value="NZ_CP077091.1"/>
</dbReference>
<dbReference type="Pfam" id="PF03538">
    <property type="entry name" value="VRP1"/>
    <property type="match status" value="1"/>
</dbReference>
<proteinExistence type="predicted"/>
<dbReference type="AlphaFoldDB" id="A0A9E6P0Q2"/>
<keyword evidence="3" id="KW-1185">Reference proteome</keyword>
<reference evidence="2 3" key="2">
    <citation type="journal article" date="2021" name="Microorganisms">
        <title>The Ever-Expanding Pseudomonas Genus: Description of 43 New Species and Partition of the Pseudomonas putida Group.</title>
        <authorList>
            <person name="Girard L."/>
            <person name="Lood C."/>
            <person name="Hofte M."/>
            <person name="Vandamme P."/>
            <person name="Rokni-Zadeh H."/>
            <person name="van Noort V."/>
            <person name="Lavigne R."/>
            <person name="De Mot R."/>
        </authorList>
    </citation>
    <scope>NUCLEOTIDE SEQUENCE [LARGE SCALE GENOMIC DNA]</scope>
    <source>
        <strain evidence="2 3">SWRI65</strain>
    </source>
</reference>
<evidence type="ECO:0000256" key="1">
    <source>
        <dbReference type="ARBA" id="ARBA00023026"/>
    </source>
</evidence>
<protein>
    <recommendedName>
        <fullName evidence="4">Toxin</fullName>
    </recommendedName>
</protein>
<dbReference type="Proteomes" id="UP000631521">
    <property type="component" value="Chromosome"/>
</dbReference>
<dbReference type="KEGG" id="phv:HU739_001370"/>
<sequence length="1207" mass="133682">MADDNTSLINSLVNTESPLKKGRIDFATAMQKMGFTSVFDIVRLPEPAFVRQLAQYSDDDATLAYDNAMAYAALIARLYREHTTSSGTFQQLAQRSGVRALVPVGPTYANLFKENWDEFCKVGALAAIDSPVAYLSALRKFIKQLEATSTDAKRILLDDRRPDLKDLLIDQESTHTPRPMLDIVNEVLERNLRRYLDGISRKNSQPIHQVLADRRYPFEMPYNFYHHQCQLGLTGTKPQLGELNYRVSRLLPIKQIAKNEYGEVQEPVLQAQRLLCGLSPQQQSLLIEPSVFSNFYLTRHDLNKGWKSAGTTHLSPHAAMDTCYLLAPDQQDIANVNPTALDPTDANGPHNIADITFHNAALTQVAKVNISSTTQDSPSSWLVNRLHAAQANILVSSLKASPELAEPDAPGYTARFNLLTATGTIAAPIKLARQSFTLTLDDEYNLNAAEQAFFKQSYGVEASQTSPLWHLTLLTDFMAHTGLNAEQVEMLLCRRTYAVRLSPNCPSLNPQHTGVTLPGSAGKVLPFPYPNHYGACYVNGTGTGADLYDSQQAPTPESIIRDQFDNAMGLEQNTLGDSKPWRLTKTSLDRLDRLQRMIRLQRWTDIPFAQLDTLIISAIRAEGDANLGMELSENTLRALGVYRYLNQRYGIKPEEFAALLHDLTPYASGENAVPLFDQVFNSPRLFDTPLILDQTLINLDATDAATQKTLLQLCAGLGLQPTEDSLLLLAKQTTSYVGPLKRDLTSVSSLYRQARLARMFGCPAGDLLTLAGLLGGAAYRRALASGRLSLQTTSATPATEPAPSPAPDILDVVMQLDFVFAWLKDSQQTVAQLQQRLATTAALTAEEPQDRTQVRLAGLAPLPDNLRERLVRLRNDVINCVVTRKQLAALGLPLRTDGKSRQADISWFELLVSHQLLDNDGLLPGLDKRLSLVDAPDIWLKTDIEKALALINLSPEAKAICEEKLVEFFLDAHDRQTQLIEGLFQETAKLPPERCVAVIHWGHESVYSLLREALAQESDSALEEYFQRISRHAEIAVQLRLSNSALRLFLVNPLWLGLYPVSNSEPSFSDLYLFERFSHWFRHQSQSEDSLLSYFSLANPPAAKLKNKALRKAVSETANMALARLLEWSEAEVAILTETLTQNRACSMAEVDWVHRCQAACLASGLSAKALLQATDLSVRSPLDAWKAVGDAVMTASAEASSISVPD</sequence>
<dbReference type="InterPro" id="IPR018003">
    <property type="entry name" value="Insecticidal_toxin/plasmid_vir"/>
</dbReference>
<name>A0A9E6P0Q2_9PSED</name>
<keyword evidence="1" id="KW-0843">Virulence</keyword>